<accession>B9KZU5</accession>
<evidence type="ECO:0000313" key="4">
    <source>
        <dbReference type="Proteomes" id="UP000000447"/>
    </source>
</evidence>
<dbReference type="PANTHER" id="PTHR21043:SF0">
    <property type="entry name" value="MITOCHONDRIAL ASSEMBLY OF RIBOSOMAL LARGE SUBUNIT PROTEIN 1"/>
    <property type="match status" value="1"/>
</dbReference>
<dbReference type="OrthoDB" id="9793681at2"/>
<keyword evidence="2" id="KW-0678">Repressor</keyword>
<dbReference type="NCBIfam" id="TIGR00090">
    <property type="entry name" value="rsfS_iojap_ybeB"/>
    <property type="match status" value="1"/>
</dbReference>
<dbReference type="GO" id="GO:0090071">
    <property type="term" value="P:negative regulation of ribosome biogenesis"/>
    <property type="evidence" value="ECO:0007669"/>
    <property type="project" value="UniProtKB-UniRule"/>
</dbReference>
<dbReference type="GO" id="GO:0042256">
    <property type="term" value="P:cytosolic ribosome assembly"/>
    <property type="evidence" value="ECO:0007669"/>
    <property type="project" value="UniProtKB-UniRule"/>
</dbReference>
<dbReference type="AlphaFoldDB" id="B9KZU5"/>
<comment type="function">
    <text evidence="2">Functions as a ribosomal silencing factor. Interacts with ribosomal protein uL14 (rplN), blocking formation of intersubunit bridge B8. Prevents association of the 30S and 50S ribosomal subunits and the formation of functional ribosomes, thus repressing translation.</text>
</comment>
<dbReference type="Gene3D" id="3.30.460.10">
    <property type="entry name" value="Beta Polymerase, domain 2"/>
    <property type="match status" value="1"/>
</dbReference>
<organism evidence="3 4">
    <name type="scientific">Thermomicrobium roseum (strain ATCC 27502 / DSM 5159 / P-2)</name>
    <dbReference type="NCBI Taxonomy" id="309801"/>
    <lineage>
        <taxon>Bacteria</taxon>
        <taxon>Pseudomonadati</taxon>
        <taxon>Thermomicrobiota</taxon>
        <taxon>Thermomicrobia</taxon>
        <taxon>Thermomicrobiales</taxon>
        <taxon>Thermomicrobiaceae</taxon>
        <taxon>Thermomicrobium</taxon>
    </lineage>
</organism>
<proteinExistence type="inferred from homology"/>
<dbReference type="InterPro" id="IPR043519">
    <property type="entry name" value="NT_sf"/>
</dbReference>
<keyword evidence="2" id="KW-0963">Cytoplasm</keyword>
<dbReference type="PANTHER" id="PTHR21043">
    <property type="entry name" value="IOJAP SUPERFAMILY ORTHOLOG"/>
    <property type="match status" value="1"/>
</dbReference>
<protein>
    <recommendedName>
        <fullName evidence="2">Ribosomal silencing factor RsfS</fullName>
    </recommendedName>
</protein>
<evidence type="ECO:0000256" key="1">
    <source>
        <dbReference type="ARBA" id="ARBA00010574"/>
    </source>
</evidence>
<dbReference type="HAMAP" id="MF_01477">
    <property type="entry name" value="Iojap_RsfS"/>
    <property type="match status" value="1"/>
</dbReference>
<comment type="similarity">
    <text evidence="1 2">Belongs to the Iojap/RsfS family.</text>
</comment>
<dbReference type="InterPro" id="IPR004394">
    <property type="entry name" value="Iojap/RsfS/C7orf30"/>
</dbReference>
<gene>
    <name evidence="2" type="primary">rsfS</name>
    <name evidence="3" type="ordered locus">trd_0942</name>
</gene>
<evidence type="ECO:0000313" key="3">
    <source>
        <dbReference type="EMBL" id="ACM05430.1"/>
    </source>
</evidence>
<evidence type="ECO:0000256" key="2">
    <source>
        <dbReference type="HAMAP-Rule" id="MF_01477"/>
    </source>
</evidence>
<comment type="subcellular location">
    <subcellularLocation>
        <location evidence="2">Cytoplasm</location>
    </subcellularLocation>
</comment>
<reference evidence="3 4" key="1">
    <citation type="journal article" date="2009" name="PLoS ONE">
        <title>Complete genome sequence of the aerobic CO-oxidizing thermophile Thermomicrobium roseum.</title>
        <authorList>
            <person name="Wu D."/>
            <person name="Raymond J."/>
            <person name="Wu M."/>
            <person name="Chatterji S."/>
            <person name="Ren Q."/>
            <person name="Graham J.E."/>
            <person name="Bryant D.A."/>
            <person name="Robb F."/>
            <person name="Colman A."/>
            <person name="Tallon L.J."/>
            <person name="Badger J.H."/>
            <person name="Madupu R."/>
            <person name="Ward N.L."/>
            <person name="Eisen J.A."/>
        </authorList>
    </citation>
    <scope>NUCLEOTIDE SEQUENCE [LARGE SCALE GENOMIC DNA]</scope>
    <source>
        <strain evidence="4">ATCC 27502 / DSM 5159 / P-2</strain>
    </source>
</reference>
<dbReference type="Proteomes" id="UP000000447">
    <property type="component" value="Chromosome"/>
</dbReference>
<dbReference type="STRING" id="309801.trd_0942"/>
<dbReference type="KEGG" id="tro:trd_0942"/>
<dbReference type="Pfam" id="PF02410">
    <property type="entry name" value="RsfS"/>
    <property type="match status" value="1"/>
</dbReference>
<dbReference type="HOGENOM" id="CLU_092688_2_2_0"/>
<dbReference type="GO" id="GO:0043023">
    <property type="term" value="F:ribosomal large subunit binding"/>
    <property type="evidence" value="ECO:0007669"/>
    <property type="project" value="TreeGrafter"/>
</dbReference>
<sequence>MTQIHDPVRLTPQELARLAAETAADAMATDIQVLDLTRFTPFFDLFVVCTADNTRQLRALVTHLSEALDEAGATQLRVEGEPETGWVILDYGSVVIHLFTPDQRSYYRLEEHWASAPRVLVIQ</sequence>
<keyword evidence="2" id="KW-0810">Translation regulation</keyword>
<dbReference type="SUPFAM" id="SSF81301">
    <property type="entry name" value="Nucleotidyltransferase"/>
    <property type="match status" value="1"/>
</dbReference>
<dbReference type="GO" id="GO:0005737">
    <property type="term" value="C:cytoplasm"/>
    <property type="evidence" value="ECO:0007669"/>
    <property type="project" value="UniProtKB-SubCell"/>
</dbReference>
<dbReference type="eggNOG" id="COG0799">
    <property type="taxonomic scope" value="Bacteria"/>
</dbReference>
<dbReference type="EMBL" id="CP001275">
    <property type="protein sequence ID" value="ACM05430.1"/>
    <property type="molecule type" value="Genomic_DNA"/>
</dbReference>
<dbReference type="RefSeq" id="WP_015921906.1">
    <property type="nucleotide sequence ID" value="NC_011959.1"/>
</dbReference>
<keyword evidence="4" id="KW-1185">Reference proteome</keyword>
<comment type="subunit">
    <text evidence="2">Interacts with ribosomal protein uL14 (rplN).</text>
</comment>
<dbReference type="GO" id="GO:0017148">
    <property type="term" value="P:negative regulation of translation"/>
    <property type="evidence" value="ECO:0007669"/>
    <property type="project" value="UniProtKB-UniRule"/>
</dbReference>
<name>B9KZU5_THERP</name>